<gene>
    <name evidence="1" type="ORF">ACFQO1_10350</name>
</gene>
<name>A0ABW2MWI3_9FLAO</name>
<accession>A0ABW2MWI3</accession>
<reference evidence="2" key="1">
    <citation type="journal article" date="2019" name="Int. J. Syst. Evol. Microbiol.">
        <title>The Global Catalogue of Microorganisms (GCM) 10K type strain sequencing project: providing services to taxonomists for standard genome sequencing and annotation.</title>
        <authorList>
            <consortium name="The Broad Institute Genomics Platform"/>
            <consortium name="The Broad Institute Genome Sequencing Center for Infectious Disease"/>
            <person name="Wu L."/>
            <person name="Ma J."/>
        </authorList>
    </citation>
    <scope>NUCLEOTIDE SEQUENCE [LARGE SCALE GENOMIC DNA]</scope>
    <source>
        <strain evidence="2">CGMCC 1.16306</strain>
    </source>
</reference>
<dbReference type="EMBL" id="JBHTBN010000005">
    <property type="protein sequence ID" value="MFC7358090.1"/>
    <property type="molecule type" value="Genomic_DNA"/>
</dbReference>
<protein>
    <recommendedName>
        <fullName evidence="3">Lipoprotein</fullName>
    </recommendedName>
</protein>
<dbReference type="Proteomes" id="UP001596415">
    <property type="component" value="Unassembled WGS sequence"/>
</dbReference>
<evidence type="ECO:0000313" key="2">
    <source>
        <dbReference type="Proteomes" id="UP001596415"/>
    </source>
</evidence>
<evidence type="ECO:0000313" key="1">
    <source>
        <dbReference type="EMBL" id="MFC7358090.1"/>
    </source>
</evidence>
<dbReference type="RefSeq" id="WP_380217979.1">
    <property type="nucleotide sequence ID" value="NZ_JBHTBN010000005.1"/>
</dbReference>
<organism evidence="1 2">
    <name type="scientific">Jejudonia soesokkakensis</name>
    <dbReference type="NCBI Taxonomy" id="1323432"/>
    <lineage>
        <taxon>Bacteria</taxon>
        <taxon>Pseudomonadati</taxon>
        <taxon>Bacteroidota</taxon>
        <taxon>Flavobacteriia</taxon>
        <taxon>Flavobacteriales</taxon>
        <taxon>Flavobacteriaceae</taxon>
        <taxon>Jejudonia</taxon>
    </lineage>
</organism>
<sequence length="212" mass="24086">MYKLLLLSIIPFFLISCNKNDNSSSQDIEASNYFALTLGNSWTYDVFEFRESSGNYEPLGYKIITSISRKKTINGKIFFYLETNEEGNNVNFNLVDYVGNIFVRDSLGYLVRPDGVIKFTTQTSDPYFINATGLNKQYGQYIPEVITLETPMGNFQDIDFNKTFLDFENGNNSHDLEKTYYKSGAGLVVKVVTSINNPNSSYFLVLTDSNVN</sequence>
<comment type="caution">
    <text evidence="1">The sequence shown here is derived from an EMBL/GenBank/DDBJ whole genome shotgun (WGS) entry which is preliminary data.</text>
</comment>
<keyword evidence="2" id="KW-1185">Reference proteome</keyword>
<dbReference type="PROSITE" id="PS51257">
    <property type="entry name" value="PROKAR_LIPOPROTEIN"/>
    <property type="match status" value="1"/>
</dbReference>
<proteinExistence type="predicted"/>
<evidence type="ECO:0008006" key="3">
    <source>
        <dbReference type="Google" id="ProtNLM"/>
    </source>
</evidence>